<sequence length="90" mass="9907">MEAHGERGPGGDADGTIIEVREPEPLGRQAVEMGRVDLAAIAAQIRITQVVAEDQHDIRPWRIVAGRQRAEAWEQDDERRNEGLGVTGII</sequence>
<dbReference type="AlphaFoldDB" id="X1DBF2"/>
<feature type="compositionally biased region" description="Basic and acidic residues" evidence="1">
    <location>
        <begin position="69"/>
        <end position="82"/>
    </location>
</feature>
<organism evidence="2">
    <name type="scientific">marine sediment metagenome</name>
    <dbReference type="NCBI Taxonomy" id="412755"/>
    <lineage>
        <taxon>unclassified sequences</taxon>
        <taxon>metagenomes</taxon>
        <taxon>ecological metagenomes</taxon>
    </lineage>
</organism>
<name>X1DBF2_9ZZZZ</name>
<evidence type="ECO:0000256" key="1">
    <source>
        <dbReference type="SAM" id="MobiDB-lite"/>
    </source>
</evidence>
<evidence type="ECO:0000313" key="2">
    <source>
        <dbReference type="EMBL" id="GAG93766.1"/>
    </source>
</evidence>
<accession>X1DBF2</accession>
<dbReference type="EMBL" id="BART01020907">
    <property type="protein sequence ID" value="GAG93766.1"/>
    <property type="molecule type" value="Genomic_DNA"/>
</dbReference>
<feature type="region of interest" description="Disordered" evidence="1">
    <location>
        <begin position="69"/>
        <end position="90"/>
    </location>
</feature>
<comment type="caution">
    <text evidence="2">The sequence shown here is derived from an EMBL/GenBank/DDBJ whole genome shotgun (WGS) entry which is preliminary data.</text>
</comment>
<gene>
    <name evidence="2" type="ORF">S01H4_38727</name>
</gene>
<reference evidence="2" key="1">
    <citation type="journal article" date="2014" name="Front. Microbiol.">
        <title>High frequency of phylogenetically diverse reductive dehalogenase-homologous genes in deep subseafloor sedimentary metagenomes.</title>
        <authorList>
            <person name="Kawai M."/>
            <person name="Futagami T."/>
            <person name="Toyoda A."/>
            <person name="Takaki Y."/>
            <person name="Nishi S."/>
            <person name="Hori S."/>
            <person name="Arai W."/>
            <person name="Tsubouchi T."/>
            <person name="Morono Y."/>
            <person name="Uchiyama I."/>
            <person name="Ito T."/>
            <person name="Fujiyama A."/>
            <person name="Inagaki F."/>
            <person name="Takami H."/>
        </authorList>
    </citation>
    <scope>NUCLEOTIDE SEQUENCE</scope>
    <source>
        <strain evidence="2">Expedition CK06-06</strain>
    </source>
</reference>
<protein>
    <submittedName>
        <fullName evidence="2">Uncharacterized protein</fullName>
    </submittedName>
</protein>
<proteinExistence type="predicted"/>